<evidence type="ECO:0000256" key="3">
    <source>
        <dbReference type="ARBA" id="ARBA00022452"/>
    </source>
</evidence>
<proteinExistence type="inferred from homology"/>
<dbReference type="GO" id="GO:0044718">
    <property type="term" value="P:siderophore transmembrane transport"/>
    <property type="evidence" value="ECO:0007669"/>
    <property type="project" value="TreeGrafter"/>
</dbReference>
<evidence type="ECO:0000259" key="10">
    <source>
        <dbReference type="Pfam" id="PF07715"/>
    </source>
</evidence>
<dbReference type="RefSeq" id="WP_074449800.1">
    <property type="nucleotide sequence ID" value="NZ_FMMM01000054.1"/>
</dbReference>
<dbReference type="EMBL" id="FMMM01000054">
    <property type="protein sequence ID" value="SCQ21428.1"/>
    <property type="molecule type" value="Genomic_DNA"/>
</dbReference>
<feature type="signal peptide" evidence="9">
    <location>
        <begin position="1"/>
        <end position="23"/>
    </location>
</feature>
<evidence type="ECO:0000256" key="5">
    <source>
        <dbReference type="ARBA" id="ARBA00022729"/>
    </source>
</evidence>
<dbReference type="Proteomes" id="UP000182057">
    <property type="component" value="Unassembled WGS sequence"/>
</dbReference>
<dbReference type="Pfam" id="PF07715">
    <property type="entry name" value="Plug"/>
    <property type="match status" value="1"/>
</dbReference>
<dbReference type="InterPro" id="IPR008969">
    <property type="entry name" value="CarboxyPept-like_regulatory"/>
</dbReference>
<keyword evidence="3 8" id="KW-1134">Transmembrane beta strand</keyword>
<organism evidence="11 12">
    <name type="scientific">Tannerella forsythia</name>
    <name type="common">Bacteroides forsythus</name>
    <dbReference type="NCBI Taxonomy" id="28112"/>
    <lineage>
        <taxon>Bacteria</taxon>
        <taxon>Pseudomonadati</taxon>
        <taxon>Bacteroidota</taxon>
        <taxon>Bacteroidia</taxon>
        <taxon>Bacteroidales</taxon>
        <taxon>Tannerellaceae</taxon>
        <taxon>Tannerella</taxon>
    </lineage>
</organism>
<dbReference type="Gene3D" id="2.170.130.10">
    <property type="entry name" value="TonB-dependent receptor, plug domain"/>
    <property type="match status" value="1"/>
</dbReference>
<dbReference type="AlphaFoldDB" id="A0A1D3UMZ6"/>
<dbReference type="InterPro" id="IPR037066">
    <property type="entry name" value="Plug_dom_sf"/>
</dbReference>
<dbReference type="SUPFAM" id="SSF49464">
    <property type="entry name" value="Carboxypeptidase regulatory domain-like"/>
    <property type="match status" value="1"/>
</dbReference>
<keyword evidence="6 8" id="KW-0472">Membrane</keyword>
<keyword evidence="11" id="KW-0675">Receptor</keyword>
<evidence type="ECO:0000256" key="1">
    <source>
        <dbReference type="ARBA" id="ARBA00004571"/>
    </source>
</evidence>
<dbReference type="Gene3D" id="2.40.170.20">
    <property type="entry name" value="TonB-dependent receptor, beta-barrel domain"/>
    <property type="match status" value="1"/>
</dbReference>
<dbReference type="InterPro" id="IPR036942">
    <property type="entry name" value="Beta-barrel_TonB_sf"/>
</dbReference>
<dbReference type="GO" id="GO:0009279">
    <property type="term" value="C:cell outer membrane"/>
    <property type="evidence" value="ECO:0007669"/>
    <property type="project" value="UniProtKB-SubCell"/>
</dbReference>
<dbReference type="Gene3D" id="2.60.40.1120">
    <property type="entry name" value="Carboxypeptidase-like, regulatory domain"/>
    <property type="match status" value="1"/>
</dbReference>
<keyword evidence="7 8" id="KW-0998">Cell outer membrane</keyword>
<evidence type="ECO:0000256" key="8">
    <source>
        <dbReference type="PROSITE-ProRule" id="PRU01360"/>
    </source>
</evidence>
<evidence type="ECO:0000256" key="4">
    <source>
        <dbReference type="ARBA" id="ARBA00022692"/>
    </source>
</evidence>
<dbReference type="PROSITE" id="PS52016">
    <property type="entry name" value="TONB_DEPENDENT_REC_3"/>
    <property type="match status" value="1"/>
</dbReference>
<name>A0A1D3UMZ6_TANFO</name>
<gene>
    <name evidence="11" type="primary">cirA_2</name>
    <name evidence="11" type="ORF">TFUB20_01365</name>
</gene>
<dbReference type="Pfam" id="PF13715">
    <property type="entry name" value="CarbopepD_reg_2"/>
    <property type="match status" value="1"/>
</dbReference>
<evidence type="ECO:0000256" key="6">
    <source>
        <dbReference type="ARBA" id="ARBA00023136"/>
    </source>
</evidence>
<evidence type="ECO:0000256" key="9">
    <source>
        <dbReference type="SAM" id="SignalP"/>
    </source>
</evidence>
<keyword evidence="2 8" id="KW-0813">Transport</keyword>
<reference evidence="11 12" key="1">
    <citation type="submission" date="2016-09" db="EMBL/GenBank/DDBJ databases">
        <authorList>
            <person name="Capua I."/>
            <person name="De Benedictis P."/>
            <person name="Joannis T."/>
            <person name="Lombin L.H."/>
            <person name="Cattoli G."/>
        </authorList>
    </citation>
    <scope>NUCLEOTIDE SEQUENCE [LARGE SCALE GENOMIC DNA]</scope>
    <source>
        <strain evidence="11 12">UB20</strain>
    </source>
</reference>
<feature type="domain" description="TonB-dependent receptor plug" evidence="10">
    <location>
        <begin position="125"/>
        <end position="228"/>
    </location>
</feature>
<dbReference type="SUPFAM" id="SSF56935">
    <property type="entry name" value="Porins"/>
    <property type="match status" value="1"/>
</dbReference>
<evidence type="ECO:0000313" key="12">
    <source>
        <dbReference type="Proteomes" id="UP000182057"/>
    </source>
</evidence>
<dbReference type="PANTHER" id="PTHR30069">
    <property type="entry name" value="TONB-DEPENDENT OUTER MEMBRANE RECEPTOR"/>
    <property type="match status" value="1"/>
</dbReference>
<dbReference type="InterPro" id="IPR039426">
    <property type="entry name" value="TonB-dep_rcpt-like"/>
</dbReference>
<sequence length="780" mass="87313" precursor="true">MNATIRTIAAVAAFIILTTAAQAQTAGIRGVVVDDTNEEPLIGANIYIEQLRQGDAAGSNGEFAFSGLAADTYTAIVSYMGYRTRTEKITLREGEIRQIKIRLKAESKSLGEVVVTAKGEARILREQAMPISVISMNQLSGTVNSIVDVLNKTVGVTLRSSGGVGGATRLSVRGLEGKRIGFFIDETPLNDNTDFIDINDIPIDMIDRIEVYKGVVPAKFGGSAMGGAVNIVLKEYPDRYADASYAVESFNTHKIQTVVKRNIKEKGIVFGVGGGYTYSDNDYVMELSHLNNIKVKRNHDKYKKLLLGGSLKAKKWWFDEVEFEPVFVGTYRDIQGIETDIREAFIKSRAYILANTLKKDNFLIEGLDLDMSTSVAYTDYNLVDTAKQWYDWNGNAYPSVSPYGGELGNRYASDARNKKFTILNKLNLEYLIGKQHTINFNSYFAFADGYPKDDMRELSIGKKAVFDSKMRSWTGGLTYDFRSGDDRFLNSLTARYYLYTMNTRSASIFGLGDKDVNLNKSDFGINDALRYRFMPDLMGKLSAGYDVRIPSETELLGDGYTISPSEALLPERNTSVNIGMLYDLTGKKPSNLQIEINGFFMYLQNMIRYTKGIIGAQYQNFGEMRTIGVEAEVKADITHWLYGYANATFQDLRDARRYEENSSVPNPTKGLRMPNIPYLLANAGLEFHTENIFGGKGQNTRIFADISFVEEYFYDFEMAAGQRRIPRSTTIDLGFEHSFFNNSLFISGKIKNLTGARALSEFNRPLPGRSFGIKIRYVLK</sequence>
<dbReference type="OrthoDB" id="9812892at2"/>
<evidence type="ECO:0000313" key="11">
    <source>
        <dbReference type="EMBL" id="SCQ21428.1"/>
    </source>
</evidence>
<evidence type="ECO:0000256" key="7">
    <source>
        <dbReference type="ARBA" id="ARBA00023237"/>
    </source>
</evidence>
<dbReference type="PANTHER" id="PTHR30069:SF29">
    <property type="entry name" value="HEMOGLOBIN AND HEMOGLOBIN-HAPTOGLOBIN-BINDING PROTEIN 1-RELATED"/>
    <property type="match status" value="1"/>
</dbReference>
<comment type="subcellular location">
    <subcellularLocation>
        <location evidence="1 8">Cell outer membrane</location>
        <topology evidence="1 8">Multi-pass membrane protein</topology>
    </subcellularLocation>
</comment>
<comment type="similarity">
    <text evidence="8">Belongs to the TonB-dependent receptor family.</text>
</comment>
<keyword evidence="5 9" id="KW-0732">Signal</keyword>
<dbReference type="InterPro" id="IPR012910">
    <property type="entry name" value="Plug_dom"/>
</dbReference>
<feature type="chain" id="PRO_5008922530" evidence="9">
    <location>
        <begin position="24"/>
        <end position="780"/>
    </location>
</feature>
<keyword evidence="4 8" id="KW-0812">Transmembrane</keyword>
<accession>A0A1D3UMZ6</accession>
<protein>
    <submittedName>
        <fullName evidence="11">Colicin I receptor</fullName>
    </submittedName>
</protein>
<evidence type="ECO:0000256" key="2">
    <source>
        <dbReference type="ARBA" id="ARBA00022448"/>
    </source>
</evidence>
<dbReference type="GO" id="GO:0015344">
    <property type="term" value="F:siderophore uptake transmembrane transporter activity"/>
    <property type="evidence" value="ECO:0007669"/>
    <property type="project" value="TreeGrafter"/>
</dbReference>